<gene>
    <name evidence="2" type="ORF">F8O04_08155</name>
</gene>
<accession>A0A6H9WGS4</accession>
<sequence>MTRTLRARHPVRASSRGGRRLTVPVAAAVGLVLAALTLAGCASADPEPTIDPTTSPGPTADSGMTPVPIDEVPEIASLTWQQSQALPDFDQSAHTTDDPDDIEELREVLAEYGITGDFRFDHSDCEGGLTTWVTYETDAADEVTITANSCEGETAFESELAALVTGWRTGV</sequence>
<feature type="region of interest" description="Disordered" evidence="1">
    <location>
        <begin position="43"/>
        <end position="68"/>
    </location>
</feature>
<evidence type="ECO:0000256" key="1">
    <source>
        <dbReference type="SAM" id="MobiDB-lite"/>
    </source>
</evidence>
<keyword evidence="3" id="KW-1185">Reference proteome</keyword>
<evidence type="ECO:0000313" key="3">
    <source>
        <dbReference type="Proteomes" id="UP000431744"/>
    </source>
</evidence>
<evidence type="ECO:0000313" key="2">
    <source>
        <dbReference type="EMBL" id="KAB1650159.1"/>
    </source>
</evidence>
<dbReference type="AlphaFoldDB" id="A0A6H9WGS4"/>
<dbReference type="Proteomes" id="UP000431744">
    <property type="component" value="Unassembled WGS sequence"/>
</dbReference>
<name>A0A6H9WGS4_9MICO</name>
<dbReference type="EMBL" id="WBJY01000001">
    <property type="protein sequence ID" value="KAB1650159.1"/>
    <property type="molecule type" value="Genomic_DNA"/>
</dbReference>
<dbReference type="RefSeq" id="WP_158028743.1">
    <property type="nucleotide sequence ID" value="NZ_BMHG01000001.1"/>
</dbReference>
<comment type="caution">
    <text evidence="2">The sequence shown here is derived from an EMBL/GenBank/DDBJ whole genome shotgun (WGS) entry which is preliminary data.</text>
</comment>
<proteinExistence type="predicted"/>
<organism evidence="2 3">
    <name type="scientific">Pseudoclavibacter endophyticus</name>
    <dbReference type="NCBI Taxonomy" id="1778590"/>
    <lineage>
        <taxon>Bacteria</taxon>
        <taxon>Bacillati</taxon>
        <taxon>Actinomycetota</taxon>
        <taxon>Actinomycetes</taxon>
        <taxon>Micrococcales</taxon>
        <taxon>Microbacteriaceae</taxon>
        <taxon>Pseudoclavibacter</taxon>
    </lineage>
</organism>
<protein>
    <submittedName>
        <fullName evidence="2">Uncharacterized protein</fullName>
    </submittedName>
</protein>
<reference evidence="2 3" key="1">
    <citation type="submission" date="2019-09" db="EMBL/GenBank/DDBJ databases">
        <title>Phylogeny of genus Pseudoclavibacter and closely related genus.</title>
        <authorList>
            <person name="Li Y."/>
        </authorList>
    </citation>
    <scope>NUCLEOTIDE SEQUENCE [LARGE SCALE GENOMIC DNA]</scope>
    <source>
        <strain evidence="2 3">EGI 60007</strain>
    </source>
</reference>